<dbReference type="OrthoDB" id="3052283at2759"/>
<keyword evidence="1" id="KW-0472">Membrane</keyword>
<evidence type="ECO:0000256" key="1">
    <source>
        <dbReference type="SAM" id="Phobius"/>
    </source>
</evidence>
<feature type="transmembrane region" description="Helical" evidence="1">
    <location>
        <begin position="67"/>
        <end position="88"/>
    </location>
</feature>
<organism evidence="2 3">
    <name type="scientific">Mycena indigotica</name>
    <dbReference type="NCBI Taxonomy" id="2126181"/>
    <lineage>
        <taxon>Eukaryota</taxon>
        <taxon>Fungi</taxon>
        <taxon>Dikarya</taxon>
        <taxon>Basidiomycota</taxon>
        <taxon>Agaricomycotina</taxon>
        <taxon>Agaricomycetes</taxon>
        <taxon>Agaricomycetidae</taxon>
        <taxon>Agaricales</taxon>
        <taxon>Marasmiineae</taxon>
        <taxon>Mycenaceae</taxon>
        <taxon>Mycena</taxon>
    </lineage>
</organism>
<feature type="transmembrane region" description="Helical" evidence="1">
    <location>
        <begin position="195"/>
        <end position="214"/>
    </location>
</feature>
<feature type="transmembrane region" description="Helical" evidence="1">
    <location>
        <begin position="158"/>
        <end position="175"/>
    </location>
</feature>
<feature type="transmembrane region" description="Helical" evidence="1">
    <location>
        <begin position="108"/>
        <end position="137"/>
    </location>
</feature>
<keyword evidence="1" id="KW-0812">Transmembrane</keyword>
<dbReference type="Proteomes" id="UP000636479">
    <property type="component" value="Unassembled WGS sequence"/>
</dbReference>
<keyword evidence="3" id="KW-1185">Reference proteome</keyword>
<dbReference type="GeneID" id="59348497"/>
<proteinExistence type="predicted"/>
<keyword evidence="1" id="KW-1133">Transmembrane helix</keyword>
<protein>
    <submittedName>
        <fullName evidence="2">Uncharacterized protein</fullName>
    </submittedName>
</protein>
<evidence type="ECO:0000313" key="3">
    <source>
        <dbReference type="Proteomes" id="UP000636479"/>
    </source>
</evidence>
<dbReference type="AlphaFoldDB" id="A0A8H6SCR7"/>
<accession>A0A8H6SCR7</accession>
<gene>
    <name evidence="2" type="ORF">MIND_00935900</name>
</gene>
<dbReference type="EMBL" id="JACAZF010000008">
    <property type="protein sequence ID" value="KAF7297034.1"/>
    <property type="molecule type" value="Genomic_DNA"/>
</dbReference>
<evidence type="ECO:0000313" key="2">
    <source>
        <dbReference type="EMBL" id="KAF7297034.1"/>
    </source>
</evidence>
<comment type="caution">
    <text evidence="2">The sequence shown here is derived from an EMBL/GenBank/DDBJ whole genome shotgun (WGS) entry which is preliminary data.</text>
</comment>
<sequence>MFRKLQPRSSETTSIYYNIQERRYLCPIFPSIYHLLMGDTSSTTEQPNLRTDYRNPNAGMPRRFASLWAQSEILGWIGGGWGLVAGALPRTFEAIIKTPPSAISTLRLITLGSISTGAAIGVPASLIPTNLLIFDILRVTELLQHFDSINTGRTQYSVYNAETIVAALLAGLSGMSVQKKIDLELVRRGLPTGGLVKAVGLILGVGGLTLGSAWREMNAQPQGSPN</sequence>
<reference evidence="2" key="1">
    <citation type="submission" date="2020-05" db="EMBL/GenBank/DDBJ databases">
        <title>Mycena genomes resolve the evolution of fungal bioluminescence.</title>
        <authorList>
            <person name="Tsai I.J."/>
        </authorList>
    </citation>
    <scope>NUCLEOTIDE SEQUENCE</scope>
    <source>
        <strain evidence="2">171206Taipei</strain>
    </source>
</reference>
<dbReference type="RefSeq" id="XP_037217393.1">
    <property type="nucleotide sequence ID" value="XM_037365981.1"/>
</dbReference>
<name>A0A8H6SCR7_9AGAR</name>